<feature type="transmembrane region" description="Helical" evidence="1">
    <location>
        <begin position="173"/>
        <end position="194"/>
    </location>
</feature>
<reference evidence="2" key="1">
    <citation type="journal article" date="2014" name="Front. Microbiol.">
        <title>High frequency of phylogenetically diverse reductive dehalogenase-homologous genes in deep subseafloor sedimentary metagenomes.</title>
        <authorList>
            <person name="Kawai M."/>
            <person name="Futagami T."/>
            <person name="Toyoda A."/>
            <person name="Takaki Y."/>
            <person name="Nishi S."/>
            <person name="Hori S."/>
            <person name="Arai W."/>
            <person name="Tsubouchi T."/>
            <person name="Morono Y."/>
            <person name="Uchiyama I."/>
            <person name="Ito T."/>
            <person name="Fujiyama A."/>
            <person name="Inagaki F."/>
            <person name="Takami H."/>
        </authorList>
    </citation>
    <scope>NUCLEOTIDE SEQUENCE</scope>
    <source>
        <strain evidence="2">Expedition CK06-06</strain>
    </source>
</reference>
<keyword evidence="1" id="KW-0812">Transmembrane</keyword>
<feature type="transmembrane region" description="Helical" evidence="1">
    <location>
        <begin position="151"/>
        <end position="167"/>
    </location>
</feature>
<evidence type="ECO:0000256" key="1">
    <source>
        <dbReference type="SAM" id="Phobius"/>
    </source>
</evidence>
<keyword evidence="1" id="KW-0472">Membrane</keyword>
<feature type="transmembrane region" description="Helical" evidence="1">
    <location>
        <begin position="68"/>
        <end position="93"/>
    </location>
</feature>
<feature type="transmembrane region" description="Helical" evidence="1">
    <location>
        <begin position="7"/>
        <end position="33"/>
    </location>
</feature>
<sequence length="266" mass="28276">GKDIGKALSFILVLPLVALMYGLMFGDILTALADPGTSGLVKTVLGLFPSSWAAEVIVAFANNPSNIGAVWILTLTRVGGVVLFMVGGLAIGWKITDRAYSLEPTNLGVTVVGPDGAFYRTVKLLGGGGSFGSLLVSVFKDYGRRLENLSQIGYIVSLMLLINFFIVDDAQGAPIMGLLMGSMMALFLCSDATIRGKENLFIYRKTPSGVGRLIKAKLLQGWLLVLPFLAVVMVANGLRFNAAFTWPYLMSMGSVLLKAAANVCLA</sequence>
<keyword evidence="1" id="KW-1133">Transmembrane helix</keyword>
<gene>
    <name evidence="2" type="ORF">S01H1_42028</name>
</gene>
<feature type="non-terminal residue" evidence="2">
    <location>
        <position position="266"/>
    </location>
</feature>
<feature type="transmembrane region" description="Helical" evidence="1">
    <location>
        <begin position="39"/>
        <end position="61"/>
    </location>
</feature>
<organism evidence="2">
    <name type="scientific">marine sediment metagenome</name>
    <dbReference type="NCBI Taxonomy" id="412755"/>
    <lineage>
        <taxon>unclassified sequences</taxon>
        <taxon>metagenomes</taxon>
        <taxon>ecological metagenomes</taxon>
    </lineage>
</organism>
<comment type="caution">
    <text evidence="2">The sequence shown here is derived from an EMBL/GenBank/DDBJ whole genome shotgun (WGS) entry which is preliminary data.</text>
</comment>
<feature type="non-terminal residue" evidence="2">
    <location>
        <position position="1"/>
    </location>
</feature>
<evidence type="ECO:0000313" key="2">
    <source>
        <dbReference type="EMBL" id="GAG03386.1"/>
    </source>
</evidence>
<dbReference type="EMBL" id="BARS01026685">
    <property type="protein sequence ID" value="GAG03386.1"/>
    <property type="molecule type" value="Genomic_DNA"/>
</dbReference>
<dbReference type="AlphaFoldDB" id="X0VS58"/>
<protein>
    <submittedName>
        <fullName evidence="2">Uncharacterized protein</fullName>
    </submittedName>
</protein>
<feature type="transmembrane region" description="Helical" evidence="1">
    <location>
        <begin position="117"/>
        <end position="139"/>
    </location>
</feature>
<feature type="transmembrane region" description="Helical" evidence="1">
    <location>
        <begin position="221"/>
        <end position="240"/>
    </location>
</feature>
<name>X0VS58_9ZZZZ</name>
<proteinExistence type="predicted"/>
<accession>X0VS58</accession>